<dbReference type="EMBL" id="AAGK01000002">
    <property type="protein sequence ID" value="EAN32787.1"/>
    <property type="molecule type" value="Genomic_DNA"/>
</dbReference>
<evidence type="ECO:0000313" key="4">
    <source>
        <dbReference type="Proteomes" id="UP000001949"/>
    </source>
</evidence>
<dbReference type="AlphaFoldDB" id="Q4N4Y6"/>
<feature type="compositionally biased region" description="Low complexity" evidence="1">
    <location>
        <begin position="222"/>
        <end position="249"/>
    </location>
</feature>
<gene>
    <name evidence="3" type="ordered locus">TP02_0504</name>
</gene>
<protein>
    <recommendedName>
        <fullName evidence="2">HSA domain-containing protein</fullName>
    </recommendedName>
</protein>
<feature type="region of interest" description="Disordered" evidence="1">
    <location>
        <begin position="1"/>
        <end position="93"/>
    </location>
</feature>
<dbReference type="OMA" id="ILQEMNW"/>
<feature type="compositionally biased region" description="Polar residues" evidence="1">
    <location>
        <begin position="877"/>
        <end position="887"/>
    </location>
</feature>
<dbReference type="GeneID" id="3501865"/>
<feature type="compositionally biased region" description="Low complexity" evidence="1">
    <location>
        <begin position="49"/>
        <end position="65"/>
    </location>
</feature>
<dbReference type="KEGG" id="tpv:TP02_0504"/>
<feature type="region of interest" description="Disordered" evidence="1">
    <location>
        <begin position="208"/>
        <end position="249"/>
    </location>
</feature>
<dbReference type="eggNOG" id="ENOG502RSYV">
    <property type="taxonomic scope" value="Eukaryota"/>
</dbReference>
<name>Q4N4Y6_THEPA</name>
<feature type="compositionally biased region" description="Basic residues" evidence="1">
    <location>
        <begin position="208"/>
        <end position="221"/>
    </location>
</feature>
<proteinExistence type="predicted"/>
<comment type="caution">
    <text evidence="3">The sequence shown here is derived from an EMBL/GenBank/DDBJ whole genome shotgun (WGS) entry which is preliminary data.</text>
</comment>
<accession>Q4N4Y6</accession>
<evidence type="ECO:0000256" key="1">
    <source>
        <dbReference type="SAM" id="MobiDB-lite"/>
    </source>
</evidence>
<feature type="domain" description="HSA" evidence="2">
    <location>
        <begin position="118"/>
        <end position="191"/>
    </location>
</feature>
<feature type="compositionally biased region" description="Polar residues" evidence="1">
    <location>
        <begin position="1"/>
        <end position="16"/>
    </location>
</feature>
<feature type="region of interest" description="Disordered" evidence="1">
    <location>
        <begin position="540"/>
        <end position="562"/>
    </location>
</feature>
<feature type="region of interest" description="Disordered" evidence="1">
    <location>
        <begin position="877"/>
        <end position="918"/>
    </location>
</feature>
<dbReference type="VEuPathDB" id="PiroplasmaDB:TpMuguga_02g00504"/>
<sequence length="1086" mass="122380">MNSSNLSNGANPSNESCEMIRSTEFNGPNSVNSPGPPKYDPPGPKKQDNSSNSTSERLNSSSYSSMGKVNTTSNSVLESTPNHSSETPINGSYKRKLGMSDFEMWRYTYHLVKNGHSILAPEPSQRSRSYRDLIMQEMNWMAVDYYQERRWKSHIAKEISNSITTSIIDRKRLKRDWPAKICSYNIEQFWINIKLVTNGTINTISRHKSVKVHGKHRHSHHSVNNVNGDNGNSIKSSSSSNGSSEGSVNGNGREVGIVLSSSLMDYCTRIVAGRRIDFRKQDIVEDVPRRRSELLALTVPVYKNVNTNSVNIAKKEVVDATVNQMVVLGAELYPQLHRPPDDEIDVFTLPALNPKHEYDYNTLLLLLHSLKATMFASVRDSAVGLPKPATTTTTAPTGLSSLLPIRRIPRDEIDPLSLSVNYRDFIDNSSVQSPHPQKLVLKWEEPTLNEADFELVDTWLLESRCWPLISIALNLRSSSGGLLRREFSPKACKEAFYRMSKPPRGLVNSSKKILSPKQSKTILSFINPPPKTFKFTPIISSDRMTSPRTGPPTSQPSTSSETGIKNVFGEVCSYLRDKSSLYTCSTPLLSKKESFFSRFKSPDPKPDKRLLLKLVNKVDSNVHKNDLFLVPHNVKVEASLSLNPHNHIFPQELLNFILSNVQTQGDDNVEQSLDVTSKTRYLLCGNDKYGATHRFSSLNSAVTLATSVSSYDNVVRNFAYSELSTRINKQLRIGFLGIPTKMFLYSLFYCGRIKPDYRVRRVALSIATLGKFIPPPHLLYGKMFDPDINLILTKSRPSSYEKQRSKSVENQEAFTSELVQNYSKEIYLSTNTKPDENNVPTLLASFTQVSLSKGKVCNQSSFSPKKIVRKPTQYITMGNASNASSTPTERKRHVGSMDTTPRQKARQLAEVSTPSETTSMYRTRQEVMMRRQMPQPHMQHYHPYSVPMVYPMNSVNSMQNMNMNMNTMGNVNNMSNVNMSNVNNMGNVNNVNSMSNVNNLNNMGNMNTMSGMGMMGSHHMNSPLEQPLGMNSMPNMNSMANMGAMGNMNPMGNMNHKMYNLQNTQMQHFQDDNYHFRYDQRPNNHP</sequence>
<keyword evidence="4" id="KW-1185">Reference proteome</keyword>
<dbReference type="PROSITE" id="PS51204">
    <property type="entry name" value="HSA"/>
    <property type="match status" value="1"/>
</dbReference>
<organism evidence="3 4">
    <name type="scientific">Theileria parva</name>
    <name type="common">East coast fever infection agent</name>
    <dbReference type="NCBI Taxonomy" id="5875"/>
    <lineage>
        <taxon>Eukaryota</taxon>
        <taxon>Sar</taxon>
        <taxon>Alveolata</taxon>
        <taxon>Apicomplexa</taxon>
        <taxon>Aconoidasida</taxon>
        <taxon>Piroplasmida</taxon>
        <taxon>Theileriidae</taxon>
        <taxon>Theileria</taxon>
    </lineage>
</organism>
<dbReference type="Proteomes" id="UP000001949">
    <property type="component" value="Unassembled WGS sequence"/>
</dbReference>
<dbReference type="InterPro" id="IPR014012">
    <property type="entry name" value="HSA_dom"/>
</dbReference>
<reference evidence="3 4" key="1">
    <citation type="journal article" date="2005" name="Science">
        <title>Genome sequence of Theileria parva, a bovine pathogen that transforms lymphocytes.</title>
        <authorList>
            <person name="Gardner M.J."/>
            <person name="Bishop R."/>
            <person name="Shah T."/>
            <person name="de Villiers E.P."/>
            <person name="Carlton J.M."/>
            <person name="Hall N."/>
            <person name="Ren Q."/>
            <person name="Paulsen I.T."/>
            <person name="Pain A."/>
            <person name="Berriman M."/>
            <person name="Wilson R.J.M."/>
            <person name="Sato S."/>
            <person name="Ralph S.A."/>
            <person name="Mann D.J."/>
            <person name="Xiong Z."/>
            <person name="Shallom S.J."/>
            <person name="Weidman J."/>
            <person name="Jiang L."/>
            <person name="Lynn J."/>
            <person name="Weaver B."/>
            <person name="Shoaibi A."/>
            <person name="Domingo A.R."/>
            <person name="Wasawo D."/>
            <person name="Crabtree J."/>
            <person name="Wortman J.R."/>
            <person name="Haas B."/>
            <person name="Angiuoli S.V."/>
            <person name="Creasy T.H."/>
            <person name="Lu C."/>
            <person name="Suh B."/>
            <person name="Silva J.C."/>
            <person name="Utterback T.R."/>
            <person name="Feldblyum T.V."/>
            <person name="Pertea M."/>
            <person name="Allen J."/>
            <person name="Nierman W.C."/>
            <person name="Taracha E.L.N."/>
            <person name="Salzberg S.L."/>
            <person name="White O.R."/>
            <person name="Fitzhugh H.A."/>
            <person name="Morzaria S."/>
            <person name="Venter J.C."/>
            <person name="Fraser C.M."/>
            <person name="Nene V."/>
        </authorList>
    </citation>
    <scope>NUCLEOTIDE SEQUENCE [LARGE SCALE GENOMIC DNA]</scope>
    <source>
        <strain evidence="3 4">Muguga</strain>
    </source>
</reference>
<evidence type="ECO:0000259" key="2">
    <source>
        <dbReference type="PROSITE" id="PS51204"/>
    </source>
</evidence>
<evidence type="ECO:0000313" key="3">
    <source>
        <dbReference type="EMBL" id="EAN32787.1"/>
    </source>
</evidence>
<feature type="compositionally biased region" description="Polar residues" evidence="1">
    <location>
        <begin position="67"/>
        <end position="90"/>
    </location>
</feature>
<dbReference type="STRING" id="5875.Q4N4Y6"/>
<dbReference type="InParanoid" id="Q4N4Y6"/>